<evidence type="ECO:0000313" key="2">
    <source>
        <dbReference type="EMBL" id="OYD83010.1"/>
    </source>
</evidence>
<gene>
    <name evidence="2" type="ORF">CHT98_17885</name>
</gene>
<organism evidence="2 3">
    <name type="scientific">Azospirillum brasilense</name>
    <dbReference type="NCBI Taxonomy" id="192"/>
    <lineage>
        <taxon>Bacteria</taxon>
        <taxon>Pseudomonadati</taxon>
        <taxon>Pseudomonadota</taxon>
        <taxon>Alphaproteobacteria</taxon>
        <taxon>Rhodospirillales</taxon>
        <taxon>Azospirillaceae</taxon>
        <taxon>Azospirillum</taxon>
    </lineage>
</organism>
<reference evidence="2 3" key="1">
    <citation type="submission" date="2017-07" db="EMBL/GenBank/DDBJ databases">
        <title>Whole genome sequence of Azospirillum brasilense 2A1, a potential biofertilizer strain.</title>
        <authorList>
            <person name="Fontana C.A."/>
            <person name="Toffoli L.M."/>
            <person name="Salazar S.M."/>
            <person name="Puglisi E."/>
            <person name="Pedraza R."/>
            <person name="Bassi D."/>
            <person name="Cocconcelli P.S."/>
        </authorList>
    </citation>
    <scope>NUCLEOTIDE SEQUENCE [LARGE SCALE GENOMIC DNA]</scope>
    <source>
        <strain evidence="2 3">2A1</strain>
        <plasmid evidence="2">unnamed</plasmid>
    </source>
</reference>
<accession>A0A235HAY5</accession>
<dbReference type="Proteomes" id="UP000215367">
    <property type="component" value="Unassembled WGS sequence"/>
</dbReference>
<dbReference type="AlphaFoldDB" id="A0A235HAY5"/>
<geneLocation type="plasmid" evidence="2">
    <name>unnamed</name>
</geneLocation>
<sequence>MPFAVKRAACSLSDVQGRGATRARCDRMPRAVSLPSYGRLGSFNKKAAGEPGPGMVGRNDRLQGRTNRSHGKQGWDSRCRRAPSYRWAFGYSPWC</sequence>
<protein>
    <submittedName>
        <fullName evidence="2">Uncharacterized protein</fullName>
    </submittedName>
</protein>
<proteinExistence type="predicted"/>
<name>A0A235HAY5_AZOBR</name>
<keyword evidence="2" id="KW-0614">Plasmid</keyword>
<evidence type="ECO:0000313" key="3">
    <source>
        <dbReference type="Proteomes" id="UP000215367"/>
    </source>
</evidence>
<comment type="caution">
    <text evidence="2">The sequence shown here is derived from an EMBL/GenBank/DDBJ whole genome shotgun (WGS) entry which is preliminary data.</text>
</comment>
<feature type="region of interest" description="Disordered" evidence="1">
    <location>
        <begin position="43"/>
        <end position="77"/>
    </location>
</feature>
<dbReference type="EMBL" id="NOWT01000017">
    <property type="protein sequence ID" value="OYD83010.1"/>
    <property type="molecule type" value="Genomic_DNA"/>
</dbReference>
<evidence type="ECO:0000256" key="1">
    <source>
        <dbReference type="SAM" id="MobiDB-lite"/>
    </source>
</evidence>